<dbReference type="EMBL" id="CP098023">
    <property type="protein sequence ID" value="WKD50598.1"/>
    <property type="molecule type" value="Genomic_DNA"/>
</dbReference>
<proteinExistence type="predicted"/>
<keyword evidence="2" id="KW-1185">Reference proteome</keyword>
<dbReference type="Proteomes" id="UP001321520">
    <property type="component" value="Chromosome"/>
</dbReference>
<reference evidence="1 2" key="1">
    <citation type="submission" date="2022-05" db="EMBL/GenBank/DDBJ databases">
        <title>Microbulbifer sp. nov., isolated from sponge.</title>
        <authorList>
            <person name="Gao L."/>
        </authorList>
    </citation>
    <scope>NUCLEOTIDE SEQUENCE [LARGE SCALE GENOMIC DNA]</scope>
    <source>
        <strain evidence="1 2">MI-G</strain>
    </source>
</reference>
<accession>A0ABY9EEX4</accession>
<sequence>MHKRTTVGGFLSNFTHGFHLSSSTINPFTSGYGNVTGHYNDQAFFDENGVIKKQYTYEGNGVGLDVGLSVELVLGFGEGAWEGAFNSFNLSAGAFSGSVYWSPGGGGWWGVSFGPSLGLPGIAFEETVYTPLTSSD</sequence>
<name>A0ABY9EEX4_9GAMM</name>
<evidence type="ECO:0000313" key="2">
    <source>
        <dbReference type="Proteomes" id="UP001321520"/>
    </source>
</evidence>
<evidence type="ECO:0000313" key="1">
    <source>
        <dbReference type="EMBL" id="WKD50598.1"/>
    </source>
</evidence>
<organism evidence="1 2">
    <name type="scientific">Microbulbifer spongiae</name>
    <dbReference type="NCBI Taxonomy" id="2944933"/>
    <lineage>
        <taxon>Bacteria</taxon>
        <taxon>Pseudomonadati</taxon>
        <taxon>Pseudomonadota</taxon>
        <taxon>Gammaproteobacteria</taxon>
        <taxon>Cellvibrionales</taxon>
        <taxon>Microbulbiferaceae</taxon>
        <taxon>Microbulbifer</taxon>
    </lineage>
</organism>
<gene>
    <name evidence="1" type="ORF">M8T91_04000</name>
</gene>
<protein>
    <submittedName>
        <fullName evidence="1">Uncharacterized protein</fullName>
    </submittedName>
</protein>
<dbReference type="RefSeq" id="WP_301417043.1">
    <property type="nucleotide sequence ID" value="NZ_CP098023.1"/>
</dbReference>